<evidence type="ECO:0000259" key="8">
    <source>
        <dbReference type="PROSITE" id="PS50263"/>
    </source>
</evidence>
<dbReference type="InterPro" id="IPR003010">
    <property type="entry name" value="C-N_Hydrolase"/>
</dbReference>
<dbReference type="Gene3D" id="3.60.110.10">
    <property type="entry name" value="Carbon-nitrogen hydrolase"/>
    <property type="match status" value="1"/>
</dbReference>
<dbReference type="GO" id="GO:0009435">
    <property type="term" value="P:NAD+ biosynthetic process"/>
    <property type="evidence" value="ECO:0007669"/>
    <property type="project" value="UniProtKB-UniRule"/>
</dbReference>
<protein>
    <recommendedName>
        <fullName evidence="7">Glutamine-dependent NAD(+) synthetase</fullName>
        <ecNumber evidence="7">6.3.5.1</ecNumber>
    </recommendedName>
    <alternativeName>
        <fullName evidence="7">NAD(+) synthase [glutamine-hydrolyzing]</fullName>
    </alternativeName>
</protein>
<evidence type="ECO:0000256" key="7">
    <source>
        <dbReference type="PIRNR" id="PIRNR006630"/>
    </source>
</evidence>
<evidence type="ECO:0000313" key="9">
    <source>
        <dbReference type="EMBL" id="KAJ8602414.1"/>
    </source>
</evidence>
<evidence type="ECO:0000256" key="5">
    <source>
        <dbReference type="ARBA" id="ARBA00022840"/>
    </source>
</evidence>
<name>A0AAD7UDT0_9STRA</name>
<dbReference type="PANTHER" id="PTHR23090:SF9">
    <property type="entry name" value="GLUTAMINE-DEPENDENT NAD(+) SYNTHETASE"/>
    <property type="match status" value="1"/>
</dbReference>
<evidence type="ECO:0000256" key="2">
    <source>
        <dbReference type="ARBA" id="ARBA00007145"/>
    </source>
</evidence>
<dbReference type="Pfam" id="PF02540">
    <property type="entry name" value="NAD_synthase"/>
    <property type="match status" value="1"/>
</dbReference>
<evidence type="ECO:0000256" key="1">
    <source>
        <dbReference type="ARBA" id="ARBA00005188"/>
    </source>
</evidence>
<dbReference type="InterPro" id="IPR041856">
    <property type="entry name" value="NAD+_synth_C"/>
</dbReference>
<dbReference type="CDD" id="cd00553">
    <property type="entry name" value="NAD_synthase"/>
    <property type="match status" value="1"/>
</dbReference>
<dbReference type="GO" id="GO:0005737">
    <property type="term" value="C:cytoplasm"/>
    <property type="evidence" value="ECO:0007669"/>
    <property type="project" value="InterPro"/>
</dbReference>
<dbReference type="SUPFAM" id="SSF56317">
    <property type="entry name" value="Carbon-nitrogen hydrolase"/>
    <property type="match status" value="1"/>
</dbReference>
<dbReference type="Proteomes" id="UP001230188">
    <property type="component" value="Unassembled WGS sequence"/>
</dbReference>
<dbReference type="GO" id="GO:0005524">
    <property type="term" value="F:ATP binding"/>
    <property type="evidence" value="ECO:0007669"/>
    <property type="project" value="UniProtKB-UniRule"/>
</dbReference>
<dbReference type="Gene3D" id="3.40.50.620">
    <property type="entry name" value="HUPs"/>
    <property type="match status" value="1"/>
</dbReference>
<evidence type="ECO:0000256" key="6">
    <source>
        <dbReference type="ARBA" id="ARBA00023027"/>
    </source>
</evidence>
<feature type="domain" description="CN hydrolase" evidence="8">
    <location>
        <begin position="2"/>
        <end position="268"/>
    </location>
</feature>
<dbReference type="InterPro" id="IPR003694">
    <property type="entry name" value="NAD_synthase"/>
</dbReference>
<dbReference type="InterPro" id="IPR022310">
    <property type="entry name" value="NAD/GMP_synthase"/>
</dbReference>
<dbReference type="InterPro" id="IPR036526">
    <property type="entry name" value="C-N_Hydrolase_sf"/>
</dbReference>
<accession>A0AAD7UDT0</accession>
<dbReference type="Pfam" id="PF00795">
    <property type="entry name" value="CN_hydrolase"/>
    <property type="match status" value="1"/>
</dbReference>
<dbReference type="CDD" id="cd07570">
    <property type="entry name" value="GAT_Gln-NAD-synth"/>
    <property type="match status" value="1"/>
</dbReference>
<keyword evidence="4 7" id="KW-0547">Nucleotide-binding</keyword>
<organism evidence="9 10">
    <name type="scientific">Chrysophaeum taylorii</name>
    <dbReference type="NCBI Taxonomy" id="2483200"/>
    <lineage>
        <taxon>Eukaryota</taxon>
        <taxon>Sar</taxon>
        <taxon>Stramenopiles</taxon>
        <taxon>Ochrophyta</taxon>
        <taxon>Pelagophyceae</taxon>
        <taxon>Pelagomonadales</taxon>
        <taxon>Pelagomonadaceae</taxon>
        <taxon>Chrysophaeum</taxon>
    </lineage>
</organism>
<dbReference type="NCBIfam" id="NF002730">
    <property type="entry name" value="PRK02628.1"/>
    <property type="match status" value="1"/>
</dbReference>
<keyword evidence="6 7" id="KW-0520">NAD</keyword>
<evidence type="ECO:0000256" key="4">
    <source>
        <dbReference type="ARBA" id="ARBA00022741"/>
    </source>
</evidence>
<reference evidence="9" key="1">
    <citation type="submission" date="2023-01" db="EMBL/GenBank/DDBJ databases">
        <title>Metagenome sequencing of chrysophaentin producing Chrysophaeum taylorii.</title>
        <authorList>
            <person name="Davison J."/>
            <person name="Bewley C."/>
        </authorList>
    </citation>
    <scope>NUCLEOTIDE SEQUENCE</scope>
    <source>
        <strain evidence="9">NIES-1699</strain>
    </source>
</reference>
<gene>
    <name evidence="9" type="ORF">CTAYLR_001205</name>
</gene>
<dbReference type="EMBL" id="JAQMWT010000379">
    <property type="protein sequence ID" value="KAJ8602414.1"/>
    <property type="molecule type" value="Genomic_DNA"/>
</dbReference>
<dbReference type="InterPro" id="IPR014445">
    <property type="entry name" value="Gln-dep_NAD_synthase"/>
</dbReference>
<keyword evidence="5 7" id="KW-0067">ATP-binding</keyword>
<evidence type="ECO:0000313" key="10">
    <source>
        <dbReference type="Proteomes" id="UP001230188"/>
    </source>
</evidence>
<dbReference type="PIRSF" id="PIRSF006630">
    <property type="entry name" value="NADS_GAT"/>
    <property type="match status" value="1"/>
</dbReference>
<keyword evidence="10" id="KW-1185">Reference proteome</keyword>
<comment type="caution">
    <text evidence="9">The sequence shown here is derived from an EMBL/GenBank/DDBJ whole genome shotgun (WGS) entry which is preliminary data.</text>
</comment>
<dbReference type="EC" id="6.3.5.1" evidence="7"/>
<dbReference type="Gene3D" id="1.10.10.1140">
    <property type="entry name" value="Glutamine-dependent NAD+ synthetase, C-terminal domain"/>
    <property type="match status" value="1"/>
</dbReference>
<dbReference type="AlphaFoldDB" id="A0AAD7UDT0"/>
<dbReference type="GO" id="GO:0004359">
    <property type="term" value="F:glutaminase activity"/>
    <property type="evidence" value="ECO:0007669"/>
    <property type="project" value="InterPro"/>
</dbReference>
<dbReference type="PROSITE" id="PS50263">
    <property type="entry name" value="CN_HYDROLASE"/>
    <property type="match status" value="1"/>
</dbReference>
<dbReference type="PANTHER" id="PTHR23090">
    <property type="entry name" value="NH 3 /GLUTAMINE-DEPENDENT NAD + SYNTHETASE"/>
    <property type="match status" value="1"/>
</dbReference>
<keyword evidence="3 7" id="KW-0436">Ligase</keyword>
<comment type="catalytic activity">
    <reaction evidence="7">
        <text>deamido-NAD(+) + L-glutamine + ATP + H2O = L-glutamate + AMP + diphosphate + NAD(+) + H(+)</text>
        <dbReference type="Rhea" id="RHEA:24384"/>
        <dbReference type="ChEBI" id="CHEBI:15377"/>
        <dbReference type="ChEBI" id="CHEBI:15378"/>
        <dbReference type="ChEBI" id="CHEBI:29985"/>
        <dbReference type="ChEBI" id="CHEBI:30616"/>
        <dbReference type="ChEBI" id="CHEBI:33019"/>
        <dbReference type="ChEBI" id="CHEBI:57540"/>
        <dbReference type="ChEBI" id="CHEBI:58359"/>
        <dbReference type="ChEBI" id="CHEBI:58437"/>
        <dbReference type="ChEBI" id="CHEBI:456215"/>
        <dbReference type="EC" id="6.3.5.1"/>
    </reaction>
</comment>
<comment type="similarity">
    <text evidence="2 7">In the C-terminal section; belongs to the NAD synthetase family.</text>
</comment>
<dbReference type="HAMAP" id="MF_02090">
    <property type="entry name" value="NadE_glutamine_dep"/>
    <property type="match status" value="1"/>
</dbReference>
<sequence length="712" mass="77676">MVRVTAAVPRVKLGDPMGNAEEIEALYAAACDAGSAVCVFPELCVTGYALDDLHQQDTILDEALAALARLKAATAGREGSVLVVGAPVRLARGLYNCAVVLSHGSTLGIVPKSYLPNFREFYESRQFVPASTLLEDDVAFLGETVRASPYTVFACRENPNFTIGVEVCQDLWVPIPPSAFQAWRGATVLVNLSASNITIGKAEYRRQLVAQASAKCYAAYVYVSAGQGESTNDLAWDGQAVIHEAGEPLGETERFAPGPRLLRADVDLDRLLQDRARDMTWLHNGADFRDRVHRVRRVEFSFSPPAVRLAHRVVPKRPYVPSDPRTLSQLCYECYNVQVSGLVQRIRSSGLTKLVIGVSGGLDSTHALLVCCRALDALEYPRANVLAYTMPGFATGATTKAYALDLMAALGVDAREIDIRPSCDRMLLDIGHPYAVDGEPAYDVTFENVQAGERTSHLFRLANHHGAFVVGTGDLSELALGWCTYGVGDHMSHYSVNASLSKSLIQCVIQWVIDETFFGDKVNAVLSNVLAVEISPELVPPSDGKNIQSTEAAIGPYDLHDFQLYHATRRGLSAPKAAFLAAYAWARDIPRASDARPVEPQPSLTGAKSILKDRDFALAEILDFQRAFFRRFFLTTQFKRTCIPNAPKVADGGSLSPRGDWRAPSDSSWAAWNRAWLRTATWALDSARDLNTEGGADLLPALQALVDKHRPP</sequence>
<proteinExistence type="inferred from homology"/>
<dbReference type="SUPFAM" id="SSF52402">
    <property type="entry name" value="Adenine nucleotide alpha hydrolases-like"/>
    <property type="match status" value="1"/>
</dbReference>
<dbReference type="InterPro" id="IPR014729">
    <property type="entry name" value="Rossmann-like_a/b/a_fold"/>
</dbReference>
<evidence type="ECO:0000256" key="3">
    <source>
        <dbReference type="ARBA" id="ARBA00022598"/>
    </source>
</evidence>
<dbReference type="GO" id="GO:0003952">
    <property type="term" value="F:NAD+ synthase (glutamine-hydrolyzing) activity"/>
    <property type="evidence" value="ECO:0007669"/>
    <property type="project" value="UniProtKB-UniRule"/>
</dbReference>
<comment type="pathway">
    <text evidence="1 7">Cofactor biosynthesis; NAD(+) biosynthesis; NAD(+) from deamido-NAD(+) (L-Gln route): step 1/1.</text>
</comment>